<dbReference type="RefSeq" id="WP_194181711.1">
    <property type="nucleotide sequence ID" value="NZ_JADGIK010000001.1"/>
</dbReference>
<dbReference type="InterPro" id="IPR053810">
    <property type="entry name" value="DUF6952"/>
</dbReference>
<evidence type="ECO:0000313" key="1">
    <source>
        <dbReference type="EMBL" id="MBF0596182.1"/>
    </source>
</evidence>
<dbReference type="AlphaFoldDB" id="A0A8J7FKW8"/>
<organism evidence="1 2">
    <name type="scientific">Faecalibacter rhinopitheci</name>
    <dbReference type="NCBI Taxonomy" id="2779678"/>
    <lineage>
        <taxon>Bacteria</taxon>
        <taxon>Pseudomonadati</taxon>
        <taxon>Bacteroidota</taxon>
        <taxon>Flavobacteriia</taxon>
        <taxon>Flavobacteriales</taxon>
        <taxon>Weeksellaceae</taxon>
        <taxon>Faecalibacter</taxon>
    </lineage>
</organism>
<dbReference type="Proteomes" id="UP000608754">
    <property type="component" value="Unassembled WGS sequence"/>
</dbReference>
<dbReference type="Pfam" id="PF22264">
    <property type="entry name" value="DUF6952"/>
    <property type="match status" value="1"/>
</dbReference>
<dbReference type="EMBL" id="JADGIK010000001">
    <property type="protein sequence ID" value="MBF0596182.1"/>
    <property type="molecule type" value="Genomic_DNA"/>
</dbReference>
<protein>
    <submittedName>
        <fullName evidence="1">Uncharacterized protein</fullName>
    </submittedName>
</protein>
<comment type="caution">
    <text evidence="1">The sequence shown here is derived from an EMBL/GenBank/DDBJ whole genome shotgun (WGS) entry which is preliminary data.</text>
</comment>
<gene>
    <name evidence="1" type="ORF">IM532_01680</name>
</gene>
<name>A0A8J7FKW8_9FLAO</name>
<reference evidence="1" key="1">
    <citation type="submission" date="2020-10" db="EMBL/GenBank/DDBJ databases">
        <authorList>
            <person name="Lu T."/>
            <person name="Wang Q."/>
            <person name="Han X."/>
        </authorList>
    </citation>
    <scope>NUCLEOTIDE SEQUENCE</scope>
    <source>
        <strain evidence="1">WQ 117</strain>
    </source>
</reference>
<accession>A0A8J7FKW8</accession>
<sequence>MKLPVFKNLAKTVSVEAMETALEVLEAYADSPAVKEPEQEVIGEMISNICGAIEMKQMMEEEGMDERTAANTFMQRVMGSIDK</sequence>
<proteinExistence type="predicted"/>
<evidence type="ECO:0000313" key="2">
    <source>
        <dbReference type="Proteomes" id="UP000608754"/>
    </source>
</evidence>
<keyword evidence="2" id="KW-1185">Reference proteome</keyword>